<dbReference type="Proteomes" id="UP000283530">
    <property type="component" value="Unassembled WGS sequence"/>
</dbReference>
<dbReference type="EMBL" id="QPKB01000001">
    <property type="protein sequence ID" value="RWR71873.1"/>
    <property type="molecule type" value="Genomic_DNA"/>
</dbReference>
<evidence type="ECO:0000313" key="3">
    <source>
        <dbReference type="Proteomes" id="UP000283530"/>
    </source>
</evidence>
<evidence type="ECO:0000259" key="1">
    <source>
        <dbReference type="Pfam" id="PF12680"/>
    </source>
</evidence>
<proteinExistence type="predicted"/>
<dbReference type="InterPro" id="IPR037401">
    <property type="entry name" value="SnoaL-like"/>
</dbReference>
<dbReference type="Pfam" id="PF12680">
    <property type="entry name" value="SnoaL_2"/>
    <property type="match status" value="1"/>
</dbReference>
<gene>
    <name evidence="2" type="ORF">CKAN_00005700</name>
</gene>
<name>A0A443N017_9MAGN</name>
<dbReference type="SUPFAM" id="SSF54427">
    <property type="entry name" value="NTF2-like"/>
    <property type="match status" value="1"/>
</dbReference>
<reference evidence="2 3" key="1">
    <citation type="journal article" date="2019" name="Nat. Plants">
        <title>Stout camphor tree genome fills gaps in understanding of flowering plant genome evolution.</title>
        <authorList>
            <person name="Chaw S.M."/>
            <person name="Liu Y.C."/>
            <person name="Wu Y.W."/>
            <person name="Wang H.Y."/>
            <person name="Lin C.I."/>
            <person name="Wu C.S."/>
            <person name="Ke H.M."/>
            <person name="Chang L.Y."/>
            <person name="Hsu C.Y."/>
            <person name="Yang H.T."/>
            <person name="Sudianto E."/>
            <person name="Hsu M.H."/>
            <person name="Wu K.P."/>
            <person name="Wang L.N."/>
            <person name="Leebens-Mack J.H."/>
            <person name="Tsai I.J."/>
        </authorList>
    </citation>
    <scope>NUCLEOTIDE SEQUENCE [LARGE SCALE GENOMIC DNA]</scope>
    <source>
        <strain evidence="3">cv. Chaw 1501</strain>
        <tissue evidence="2">Young leaves</tissue>
    </source>
</reference>
<dbReference type="PANTHER" id="PTHR33698:SF6">
    <property type="entry name" value="TRANSMEMBRANE PROTEIN"/>
    <property type="match status" value="1"/>
</dbReference>
<organism evidence="2 3">
    <name type="scientific">Cinnamomum micranthum f. kanehirae</name>
    <dbReference type="NCBI Taxonomy" id="337451"/>
    <lineage>
        <taxon>Eukaryota</taxon>
        <taxon>Viridiplantae</taxon>
        <taxon>Streptophyta</taxon>
        <taxon>Embryophyta</taxon>
        <taxon>Tracheophyta</taxon>
        <taxon>Spermatophyta</taxon>
        <taxon>Magnoliopsida</taxon>
        <taxon>Magnoliidae</taxon>
        <taxon>Laurales</taxon>
        <taxon>Lauraceae</taxon>
        <taxon>Cinnamomum</taxon>
    </lineage>
</organism>
<feature type="domain" description="SnoaL-like" evidence="1">
    <location>
        <begin position="92"/>
        <end position="187"/>
    </location>
</feature>
<sequence>MSRALSSIQCHPRLAPRLADFRRISNVKHTSMNLNPSHSPKPNVSMAPSSYPHSFSFTRLRPTFPVPRANVSSDHLKITDGDDPEAIHTIVELYSAMHNRNLQALSDLIADDCNCTCYFTPLCNVHKGKENVVGFLTALLGSMGEHMMFEIETSCYGEGDNVGILWQLEWKGNRVPFGKGCTIYSCEEKEGKLLIRDMEMFMESYVKLGFLQLRLTGMLMLIFSKCMNLALKWIGMETSI</sequence>
<keyword evidence="3" id="KW-1185">Reference proteome</keyword>
<accession>A0A443N017</accession>
<dbReference type="PANTHER" id="PTHR33698">
    <property type="entry name" value="NUCLEAR TRANSPORT FACTOR 2 (NTF2)-LIKE PROTEIN"/>
    <property type="match status" value="1"/>
</dbReference>
<protein>
    <recommendedName>
        <fullName evidence="1">SnoaL-like domain-containing protein</fullName>
    </recommendedName>
</protein>
<dbReference type="AlphaFoldDB" id="A0A443N017"/>
<evidence type="ECO:0000313" key="2">
    <source>
        <dbReference type="EMBL" id="RWR71873.1"/>
    </source>
</evidence>
<dbReference type="Gene3D" id="3.10.450.50">
    <property type="match status" value="1"/>
</dbReference>
<dbReference type="OrthoDB" id="753811at2759"/>
<comment type="caution">
    <text evidence="2">The sequence shown here is derived from an EMBL/GenBank/DDBJ whole genome shotgun (WGS) entry which is preliminary data.</text>
</comment>
<dbReference type="InterPro" id="IPR032710">
    <property type="entry name" value="NTF2-like_dom_sf"/>
</dbReference>